<gene>
    <name evidence="1" type="ORF">CCALI_01003</name>
</gene>
<dbReference type="KEGG" id="ccz:CCALI_01003"/>
<evidence type="ECO:0000313" key="2">
    <source>
        <dbReference type="Proteomes" id="UP000014227"/>
    </source>
</evidence>
<dbReference type="InParanoid" id="S0ETI4"/>
<dbReference type="eggNOG" id="COG1861">
    <property type="taxonomic scope" value="Bacteria"/>
</dbReference>
<evidence type="ECO:0000313" key="1">
    <source>
        <dbReference type="EMBL" id="CCW34825.1"/>
    </source>
</evidence>
<dbReference type="STRING" id="454171.CP488_00153"/>
<dbReference type="RefSeq" id="WP_016482375.1">
    <property type="nucleotide sequence ID" value="NC_021487.1"/>
</dbReference>
<protein>
    <submittedName>
        <fullName evidence="1">Spore coat polysaccharide biosynthesis protein F,CMP-KDO synthetase homolog</fullName>
    </submittedName>
</protein>
<dbReference type="Pfam" id="PF02348">
    <property type="entry name" value="CTP_transf_3"/>
    <property type="match status" value="1"/>
</dbReference>
<dbReference type="AlphaFoldDB" id="S0ETI4"/>
<dbReference type="InterPro" id="IPR003329">
    <property type="entry name" value="Cytidylyl_trans"/>
</dbReference>
<dbReference type="Proteomes" id="UP000014227">
    <property type="component" value="Chromosome I"/>
</dbReference>
<proteinExistence type="predicted"/>
<dbReference type="GO" id="GO:0005829">
    <property type="term" value="C:cytosol"/>
    <property type="evidence" value="ECO:0007669"/>
    <property type="project" value="TreeGrafter"/>
</dbReference>
<organism evidence="1 2">
    <name type="scientific">Chthonomonas calidirosea (strain DSM 23976 / ICMP 18418 / T49)</name>
    <dbReference type="NCBI Taxonomy" id="1303518"/>
    <lineage>
        <taxon>Bacteria</taxon>
        <taxon>Bacillati</taxon>
        <taxon>Armatimonadota</taxon>
        <taxon>Chthonomonadia</taxon>
        <taxon>Chthonomonadales</taxon>
        <taxon>Chthonomonadaceae</taxon>
        <taxon>Chthonomonas</taxon>
    </lineage>
</organism>
<dbReference type="OrthoDB" id="9815559at2"/>
<dbReference type="SUPFAM" id="SSF53448">
    <property type="entry name" value="Nucleotide-diphospho-sugar transferases"/>
    <property type="match status" value="1"/>
</dbReference>
<dbReference type="HOGENOM" id="CLU_072501_0_0_0"/>
<dbReference type="PANTHER" id="PTHR42866:SF1">
    <property type="entry name" value="SPORE COAT POLYSACCHARIDE BIOSYNTHESIS PROTEIN SPSF"/>
    <property type="match status" value="1"/>
</dbReference>
<accession>S0ETI4</accession>
<dbReference type="PATRIC" id="fig|1303518.3.peg.1015"/>
<dbReference type="InterPro" id="IPR029044">
    <property type="entry name" value="Nucleotide-diphossugar_trans"/>
</dbReference>
<reference evidence="2" key="1">
    <citation type="submission" date="2013-03" db="EMBL/GenBank/DDBJ databases">
        <title>Genome sequence of Chthonomonas calidirosea, the first sequenced genome from the Armatimonadetes phylum (formally candidate division OP10).</title>
        <authorList>
            <person name="Lee K.C.Y."/>
            <person name="Morgan X.C."/>
            <person name="Dunfield P.F."/>
            <person name="Tamas I."/>
            <person name="Houghton K.M."/>
            <person name="Vyssotski M."/>
            <person name="Ryan J.L.J."/>
            <person name="Lagutin K."/>
            <person name="McDonald I.R."/>
            <person name="Stott M.B."/>
        </authorList>
    </citation>
    <scope>NUCLEOTIDE SEQUENCE [LARGE SCALE GENOMIC DNA]</scope>
    <source>
        <strain evidence="2">DSM 23976 / ICMP 18418 / T49</strain>
    </source>
</reference>
<keyword evidence="2" id="KW-1185">Reference proteome</keyword>
<name>S0ETI4_CHTCT</name>
<dbReference type="Gene3D" id="3.90.550.10">
    <property type="entry name" value="Spore Coat Polysaccharide Biosynthesis Protein SpsA, Chain A"/>
    <property type="match status" value="1"/>
</dbReference>
<dbReference type="EMBL" id="HF951689">
    <property type="protein sequence ID" value="CCW34825.1"/>
    <property type="molecule type" value="Genomic_DNA"/>
</dbReference>
<dbReference type="FunCoup" id="S0ETI4">
    <property type="interactions" value="12"/>
</dbReference>
<dbReference type="PANTHER" id="PTHR42866">
    <property type="entry name" value="3-DEOXY-MANNO-OCTULOSONATE CYTIDYLYLTRANSFERASE"/>
    <property type="match status" value="1"/>
</dbReference>
<sequence length="255" mass="28878">MEETNPHPRVLAIVQARMGSCRLPGKPLLSLGNSTIIEQTLHRIRAAEIVSEIVVAIPSHPENRPLLQLCRKQNIPCFAYEGSEEDVLSRLLQAATTFHADVIVRAFACDPLLEPKMLWAATRYQLDTDMDIVTVGRLPEGTACEVMPLRTLIHLDSFCKSREDREEVTSFLWRHRELFDCAILPAPLSLRMPGIRLRVQTEEDYELLRWIFSTVAPRPNGLIAVRDVLDRLLHHTEQLHKAIGSYAVVHDPKAA</sequence>